<dbReference type="Proteomes" id="UP001162483">
    <property type="component" value="Unassembled WGS sequence"/>
</dbReference>
<gene>
    <name evidence="2" type="ORF">SPARVUS_LOCUS13810829</name>
</gene>
<feature type="region of interest" description="Disordered" evidence="1">
    <location>
        <begin position="47"/>
        <end position="102"/>
    </location>
</feature>
<sequence length="102" mass="10680">MEPPPTAAMGGRTGTHDYTLDLAAALEEAVQGPMTDYGTWQKHEESVRGPMADYGPGSSIWGGTGAHGRVCGAEQRGEDDYQESNRQSGGAEAASIEGHTQS</sequence>
<dbReference type="EMBL" id="CATNWA010018308">
    <property type="protein sequence ID" value="CAI9606648.1"/>
    <property type="molecule type" value="Genomic_DNA"/>
</dbReference>
<accession>A0ABN9GGJ0</accession>
<proteinExistence type="predicted"/>
<evidence type="ECO:0000313" key="2">
    <source>
        <dbReference type="EMBL" id="CAI9606648.1"/>
    </source>
</evidence>
<comment type="caution">
    <text evidence="2">The sequence shown here is derived from an EMBL/GenBank/DDBJ whole genome shotgun (WGS) entry which is preliminary data.</text>
</comment>
<organism evidence="2 3">
    <name type="scientific">Staurois parvus</name>
    <dbReference type="NCBI Taxonomy" id="386267"/>
    <lineage>
        <taxon>Eukaryota</taxon>
        <taxon>Metazoa</taxon>
        <taxon>Chordata</taxon>
        <taxon>Craniata</taxon>
        <taxon>Vertebrata</taxon>
        <taxon>Euteleostomi</taxon>
        <taxon>Amphibia</taxon>
        <taxon>Batrachia</taxon>
        <taxon>Anura</taxon>
        <taxon>Neobatrachia</taxon>
        <taxon>Ranoidea</taxon>
        <taxon>Ranidae</taxon>
        <taxon>Staurois</taxon>
    </lineage>
</organism>
<evidence type="ECO:0000313" key="3">
    <source>
        <dbReference type="Proteomes" id="UP001162483"/>
    </source>
</evidence>
<reference evidence="2" key="1">
    <citation type="submission" date="2023-05" db="EMBL/GenBank/DDBJ databases">
        <authorList>
            <person name="Stuckert A."/>
        </authorList>
    </citation>
    <scope>NUCLEOTIDE SEQUENCE</scope>
</reference>
<keyword evidence="3" id="KW-1185">Reference proteome</keyword>
<name>A0ABN9GGJ0_9NEOB</name>
<evidence type="ECO:0000256" key="1">
    <source>
        <dbReference type="SAM" id="MobiDB-lite"/>
    </source>
</evidence>
<protein>
    <submittedName>
        <fullName evidence="2">Uncharacterized protein</fullName>
    </submittedName>
</protein>